<proteinExistence type="predicted"/>
<reference evidence="2" key="1">
    <citation type="journal article" date="2018" name="Genomics">
        <title>Probing recalcitrant problems in polyclad evolution and systematics with novel mitochondrial genome resources.</title>
        <authorList>
            <person name="Kenny N.J."/>
            <person name="Norena C."/>
            <person name="Damborenea C."/>
            <person name="Grande C."/>
        </authorList>
    </citation>
    <scope>NUCLEOTIDE SEQUENCE</scope>
</reference>
<evidence type="ECO:0000313" key="2">
    <source>
        <dbReference type="EMBL" id="AVP74411.1"/>
    </source>
</evidence>
<keyword evidence="2" id="KW-0496">Mitochondrion</keyword>
<feature type="transmembrane region" description="Helical" evidence="1">
    <location>
        <begin position="45"/>
        <end position="65"/>
    </location>
</feature>
<evidence type="ECO:0000256" key="1">
    <source>
        <dbReference type="SAM" id="Phobius"/>
    </source>
</evidence>
<feature type="transmembrane region" description="Helical" evidence="1">
    <location>
        <begin position="21"/>
        <end position="39"/>
    </location>
</feature>
<gene>
    <name evidence="2" type="primary">ND6</name>
</gene>
<feature type="transmembrane region" description="Helical" evidence="1">
    <location>
        <begin position="129"/>
        <end position="151"/>
    </location>
</feature>
<protein>
    <submittedName>
        <fullName evidence="2">NADH dehydrogenase subunit 6</fullName>
    </submittedName>
</protein>
<organism evidence="2">
    <name type="scientific">Eurylepta cornuta</name>
    <dbReference type="NCBI Taxonomy" id="1879303"/>
    <lineage>
        <taxon>Eukaryota</taxon>
        <taxon>Metazoa</taxon>
        <taxon>Spiralia</taxon>
        <taxon>Lophotrochozoa</taxon>
        <taxon>Platyhelminthes</taxon>
        <taxon>Rhabditophora</taxon>
        <taxon>Polycladida</taxon>
        <taxon>Cotylea</taxon>
        <taxon>Euryleptidae</taxon>
        <taxon>Eurylepta</taxon>
    </lineage>
</organism>
<keyword evidence="1" id="KW-1133">Transmembrane helix</keyword>
<feature type="transmembrane region" description="Helical" evidence="1">
    <location>
        <begin position="85"/>
        <end position="104"/>
    </location>
</feature>
<dbReference type="EMBL" id="MF993334">
    <property type="protein sequence ID" value="AVP74411.1"/>
    <property type="molecule type" value="Genomic_DNA"/>
</dbReference>
<accession>A0A2R3SK55</accession>
<sequence>MVSWGLLLGINYLCMYANNTLKLGGMILILSINISVIVSLNYLSWLSLIFFIIYIGGLLVLFFYLSSLNYNPIFSLSKLSLTSSMLVKINSGLVILLGSLSYTFSEGSFSFITSNFNNFSNSLFNEEEFNSLILVGVMLLLVLWLVTKLTYNTRGALRPTF</sequence>
<keyword evidence="1" id="KW-0472">Membrane</keyword>
<dbReference type="AlphaFoldDB" id="A0A2R3SK55"/>
<keyword evidence="1" id="KW-0812">Transmembrane</keyword>
<geneLocation type="mitochondrion" evidence="2"/>
<name>A0A2R3SK55_9PLAT</name>